<accession>A0A4S3ZZ63</accession>
<evidence type="ECO:0000313" key="10">
    <source>
        <dbReference type="Proteomes" id="UP000307507"/>
    </source>
</evidence>
<reference evidence="9 10" key="1">
    <citation type="submission" date="2019-04" db="EMBL/GenBank/DDBJ databases">
        <title>Flavobacterium sp. nov. isolated from construction timber.</title>
        <authorList>
            <person name="Lin S.-Y."/>
            <person name="Chang C.-T."/>
            <person name="Young C.-C."/>
        </authorList>
    </citation>
    <scope>NUCLEOTIDE SEQUENCE [LARGE SCALE GENOMIC DNA]</scope>
    <source>
        <strain evidence="9 10">CC-CTC003</strain>
    </source>
</reference>
<keyword evidence="5 7" id="KW-0573">Peptidoglycan synthesis</keyword>
<name>A0A4S3ZZ63_9FLAO</name>
<dbReference type="Pfam" id="PF01471">
    <property type="entry name" value="PG_binding_1"/>
    <property type="match status" value="1"/>
</dbReference>
<dbReference type="GO" id="GO:0009252">
    <property type="term" value="P:peptidoglycan biosynthetic process"/>
    <property type="evidence" value="ECO:0007669"/>
    <property type="project" value="UniProtKB-UniPathway"/>
</dbReference>
<dbReference type="PROSITE" id="PS52029">
    <property type="entry name" value="LD_TPASE"/>
    <property type="match status" value="1"/>
</dbReference>
<feature type="active site" description="Proton donor/acceptor" evidence="7">
    <location>
        <position position="435"/>
    </location>
</feature>
<dbReference type="Proteomes" id="UP000307507">
    <property type="component" value="Unassembled WGS sequence"/>
</dbReference>
<dbReference type="UniPathway" id="UPA00219"/>
<dbReference type="GO" id="GO:0071555">
    <property type="term" value="P:cell wall organization"/>
    <property type="evidence" value="ECO:0007669"/>
    <property type="project" value="UniProtKB-UniRule"/>
</dbReference>
<keyword evidence="4 7" id="KW-0133">Cell shape</keyword>
<evidence type="ECO:0000256" key="5">
    <source>
        <dbReference type="ARBA" id="ARBA00022984"/>
    </source>
</evidence>
<dbReference type="PANTHER" id="PTHR41533">
    <property type="entry name" value="L,D-TRANSPEPTIDASE HI_1667-RELATED"/>
    <property type="match status" value="1"/>
</dbReference>
<evidence type="ECO:0000256" key="6">
    <source>
        <dbReference type="ARBA" id="ARBA00023316"/>
    </source>
</evidence>
<dbReference type="PANTHER" id="PTHR41533:SF2">
    <property type="entry name" value="BLR7131 PROTEIN"/>
    <property type="match status" value="1"/>
</dbReference>
<dbReference type="Gene3D" id="1.10.101.10">
    <property type="entry name" value="PGBD-like superfamily/PGBD"/>
    <property type="match status" value="1"/>
</dbReference>
<dbReference type="Pfam" id="PF03734">
    <property type="entry name" value="YkuD"/>
    <property type="match status" value="1"/>
</dbReference>
<evidence type="ECO:0000256" key="1">
    <source>
        <dbReference type="ARBA" id="ARBA00004752"/>
    </source>
</evidence>
<dbReference type="CDD" id="cd16913">
    <property type="entry name" value="YkuD_like"/>
    <property type="match status" value="1"/>
</dbReference>
<dbReference type="GO" id="GO:0004180">
    <property type="term" value="F:carboxypeptidase activity"/>
    <property type="evidence" value="ECO:0007669"/>
    <property type="project" value="UniProtKB-ARBA"/>
</dbReference>
<dbReference type="InterPro" id="IPR038063">
    <property type="entry name" value="Transpep_catalytic_dom"/>
</dbReference>
<evidence type="ECO:0000256" key="7">
    <source>
        <dbReference type="PROSITE-ProRule" id="PRU01373"/>
    </source>
</evidence>
<dbReference type="EMBL" id="SSNZ01000002">
    <property type="protein sequence ID" value="THF51177.1"/>
    <property type="molecule type" value="Genomic_DNA"/>
</dbReference>
<dbReference type="AlphaFoldDB" id="A0A4S3ZZ63"/>
<dbReference type="GO" id="GO:0016740">
    <property type="term" value="F:transferase activity"/>
    <property type="evidence" value="ECO:0007669"/>
    <property type="project" value="UniProtKB-KW"/>
</dbReference>
<dbReference type="InterPro" id="IPR036366">
    <property type="entry name" value="PGBDSf"/>
</dbReference>
<dbReference type="OrthoDB" id="9778545at2"/>
<dbReference type="InterPro" id="IPR036365">
    <property type="entry name" value="PGBD-like_sf"/>
</dbReference>
<evidence type="ECO:0000256" key="2">
    <source>
        <dbReference type="ARBA" id="ARBA00005992"/>
    </source>
</evidence>
<evidence type="ECO:0000313" key="9">
    <source>
        <dbReference type="EMBL" id="THF51177.1"/>
    </source>
</evidence>
<keyword evidence="6 7" id="KW-0961">Cell wall biogenesis/degradation</keyword>
<proteinExistence type="inferred from homology"/>
<feature type="domain" description="L,D-TPase catalytic" evidence="8">
    <location>
        <begin position="307"/>
        <end position="483"/>
    </location>
</feature>
<keyword evidence="10" id="KW-1185">Reference proteome</keyword>
<keyword evidence="3" id="KW-0808">Transferase</keyword>
<gene>
    <name evidence="9" type="ORF">E6C50_05220</name>
</gene>
<dbReference type="Pfam" id="PF20142">
    <property type="entry name" value="Scaffold"/>
    <property type="match status" value="1"/>
</dbReference>
<sequence length="533" mass="61677">MTMLQRYCLLLVPMFLFGCKKEPAAIADKQIVHKDTVKVAPLAFPEAIAIDSTYFTNSSDAVKQFYKNNLYKTVWTLEKDRSALTESIKNIELDGLNPDDYNFSTITEQDNNHKNLAEKDRIANDILHTEIFYKLASHLYNGKLEPTKLYSDWDMYPKEIDLSHKLQYALKNHTILESLDSLKPKHIVYLKLKDALRKIESMPNDNLKHIAVKDKLIPNDTNAAIIDVKKRLAYWGDYKKPDSLTKVYDDQTQSAVKKFQKRHGLTPDGVIGKGTVAAMNLSKAQRKKQIIANLERWRWFPRDLGESYVIINIPDFNLYLVNNNDTIQNHRVVVGRAKRRTPVLSSKFSNLVINPTWTVPPTILKEDLTPSASRNLNYFASTGITIYDMKGNVVSPENWNSGKSNNYRYVQKPGANNSLGLIKFNFSNKHLVYLHDTNHRDYFKLNNRALSSGCIRVEDPFKLSGFILEKEENNWSKERVDKMIASNKTQSIVLKKPTFVHQLYWTAWMDKDGFQFRNDIYDLDFELYAKLRD</sequence>
<evidence type="ECO:0000256" key="3">
    <source>
        <dbReference type="ARBA" id="ARBA00022679"/>
    </source>
</evidence>
<feature type="active site" description="Nucleophile" evidence="7">
    <location>
        <position position="454"/>
    </location>
</feature>
<organism evidence="9 10">
    <name type="scientific">Flavobacterium supellecticarium</name>
    <dbReference type="NCBI Taxonomy" id="2565924"/>
    <lineage>
        <taxon>Bacteria</taxon>
        <taxon>Pseudomonadati</taxon>
        <taxon>Bacteroidota</taxon>
        <taxon>Flavobacteriia</taxon>
        <taxon>Flavobacteriales</taxon>
        <taxon>Flavobacteriaceae</taxon>
        <taxon>Flavobacterium</taxon>
    </lineage>
</organism>
<dbReference type="InterPro" id="IPR002477">
    <property type="entry name" value="Peptidoglycan-bd-like"/>
</dbReference>
<dbReference type="SUPFAM" id="SSF141523">
    <property type="entry name" value="L,D-transpeptidase catalytic domain-like"/>
    <property type="match status" value="1"/>
</dbReference>
<dbReference type="PROSITE" id="PS51257">
    <property type="entry name" value="PROKAR_LIPOPROTEIN"/>
    <property type="match status" value="1"/>
</dbReference>
<comment type="similarity">
    <text evidence="2">Belongs to the YkuD family.</text>
</comment>
<dbReference type="Gene3D" id="2.40.440.10">
    <property type="entry name" value="L,D-transpeptidase catalytic domain-like"/>
    <property type="match status" value="1"/>
</dbReference>
<dbReference type="InterPro" id="IPR045380">
    <property type="entry name" value="LD_TPept_scaffold_dom"/>
</dbReference>
<dbReference type="GO" id="GO:0008360">
    <property type="term" value="P:regulation of cell shape"/>
    <property type="evidence" value="ECO:0007669"/>
    <property type="project" value="UniProtKB-UniRule"/>
</dbReference>
<evidence type="ECO:0000259" key="8">
    <source>
        <dbReference type="PROSITE" id="PS52029"/>
    </source>
</evidence>
<comment type="caution">
    <text evidence="9">The sequence shown here is derived from an EMBL/GenBank/DDBJ whole genome shotgun (WGS) entry which is preliminary data.</text>
</comment>
<protein>
    <submittedName>
        <fullName evidence="9">Peptidoglycan-binding protein</fullName>
    </submittedName>
</protein>
<comment type="pathway">
    <text evidence="1 7">Cell wall biogenesis; peptidoglycan biosynthesis.</text>
</comment>
<dbReference type="InterPro" id="IPR052905">
    <property type="entry name" value="LD-transpeptidase_YkuD-like"/>
</dbReference>
<evidence type="ECO:0000256" key="4">
    <source>
        <dbReference type="ARBA" id="ARBA00022960"/>
    </source>
</evidence>
<dbReference type="SUPFAM" id="SSF47090">
    <property type="entry name" value="PGBD-like"/>
    <property type="match status" value="1"/>
</dbReference>
<dbReference type="InterPro" id="IPR005490">
    <property type="entry name" value="LD_TPept_cat_dom"/>
</dbReference>